<gene>
    <name evidence="1" type="ORF">SAMN04489765_3164</name>
</gene>
<keyword evidence="2" id="KW-1185">Reference proteome</keyword>
<proteinExistence type="predicted"/>
<dbReference type="GO" id="GO:0006974">
    <property type="term" value="P:DNA damage response"/>
    <property type="evidence" value="ECO:0007669"/>
    <property type="project" value="TreeGrafter"/>
</dbReference>
<dbReference type="AlphaFoldDB" id="A0A1H1G8P6"/>
<dbReference type="Gene3D" id="3.30.70.2970">
    <property type="entry name" value="Protein of unknown function (DUF541), domain 2"/>
    <property type="match status" value="1"/>
</dbReference>
<dbReference type="EMBL" id="FNLF01000002">
    <property type="protein sequence ID" value="SDR09278.1"/>
    <property type="molecule type" value="Genomic_DNA"/>
</dbReference>
<dbReference type="InterPro" id="IPR007497">
    <property type="entry name" value="SIMPL/DUF541"/>
</dbReference>
<dbReference type="STRING" id="47312.SAMN04489765_3164"/>
<evidence type="ECO:0000313" key="2">
    <source>
        <dbReference type="Proteomes" id="UP000183053"/>
    </source>
</evidence>
<dbReference type="PANTHER" id="PTHR34387:SF1">
    <property type="entry name" value="PERIPLASMIC IMMUNOGENIC PROTEIN"/>
    <property type="match status" value="1"/>
</dbReference>
<dbReference type="Pfam" id="PF04402">
    <property type="entry name" value="SIMPL"/>
    <property type="match status" value="1"/>
</dbReference>
<organism evidence="1 2">
    <name type="scientific">Tsukamurella pulmonis</name>
    <dbReference type="NCBI Taxonomy" id="47312"/>
    <lineage>
        <taxon>Bacteria</taxon>
        <taxon>Bacillati</taxon>
        <taxon>Actinomycetota</taxon>
        <taxon>Actinomycetes</taxon>
        <taxon>Mycobacteriales</taxon>
        <taxon>Tsukamurellaceae</taxon>
        <taxon>Tsukamurella</taxon>
    </lineage>
</organism>
<sequence length="210" mass="20745">MSRTIRQTGSGAATATPDVVIAHVGVEFRAPDVASAFSGAGTAARAVVAAVRAAGVAEGDVATTGVGLQAVETGPWEDRRLEGYAATESLTLTIRSVADAAAVLQAAATAAGDAARIQSVSFALSDGAGPAAAAREAAFAHAKAKAEQYAALSGDALGAVLSITDESAPGPRADVHFAAKALTAAAPAGPAMEAGEREITAHVTVEWELV</sequence>
<name>A0A1H1G8P6_9ACTN</name>
<dbReference type="PANTHER" id="PTHR34387">
    <property type="entry name" value="SLR1258 PROTEIN"/>
    <property type="match status" value="1"/>
</dbReference>
<dbReference type="Gene3D" id="3.30.110.170">
    <property type="entry name" value="Protein of unknown function (DUF541), domain 1"/>
    <property type="match status" value="1"/>
</dbReference>
<evidence type="ECO:0000313" key="1">
    <source>
        <dbReference type="EMBL" id="SDR09278.1"/>
    </source>
</evidence>
<dbReference type="OrthoDB" id="4774608at2"/>
<dbReference type="RefSeq" id="WP_068568844.1">
    <property type="nucleotide sequence ID" value="NZ_AP025457.1"/>
</dbReference>
<reference evidence="2" key="1">
    <citation type="submission" date="2016-10" db="EMBL/GenBank/DDBJ databases">
        <authorList>
            <person name="Varghese N."/>
            <person name="Submissions S."/>
        </authorList>
    </citation>
    <scope>NUCLEOTIDE SEQUENCE [LARGE SCALE GENOMIC DNA]</scope>
    <source>
        <strain evidence="2">DSM 44142</strain>
    </source>
</reference>
<accession>A0A1H1G8P6</accession>
<dbReference type="Proteomes" id="UP000183053">
    <property type="component" value="Unassembled WGS sequence"/>
</dbReference>
<dbReference type="InterPro" id="IPR052022">
    <property type="entry name" value="26kDa_periplasmic_antigen"/>
</dbReference>
<evidence type="ECO:0008006" key="3">
    <source>
        <dbReference type="Google" id="ProtNLM"/>
    </source>
</evidence>
<protein>
    <recommendedName>
        <fullName evidence="3">26 kDa periplasmic immunogenic protein</fullName>
    </recommendedName>
</protein>